<dbReference type="CDD" id="cd01949">
    <property type="entry name" value="GGDEF"/>
    <property type="match status" value="1"/>
</dbReference>
<comment type="catalytic activity">
    <reaction evidence="2">
        <text>2 GTP = 3',3'-c-di-GMP + 2 diphosphate</text>
        <dbReference type="Rhea" id="RHEA:24898"/>
        <dbReference type="ChEBI" id="CHEBI:33019"/>
        <dbReference type="ChEBI" id="CHEBI:37565"/>
        <dbReference type="ChEBI" id="CHEBI:58805"/>
        <dbReference type="EC" id="2.7.7.65"/>
    </reaction>
</comment>
<feature type="domain" description="GGDEF" evidence="4">
    <location>
        <begin position="253"/>
        <end position="401"/>
    </location>
</feature>
<dbReference type="GO" id="GO:0043709">
    <property type="term" value="P:cell adhesion involved in single-species biofilm formation"/>
    <property type="evidence" value="ECO:0007669"/>
    <property type="project" value="TreeGrafter"/>
</dbReference>
<dbReference type="InterPro" id="IPR000160">
    <property type="entry name" value="GGDEF_dom"/>
</dbReference>
<dbReference type="GO" id="GO:0052621">
    <property type="term" value="F:diguanylate cyclase activity"/>
    <property type="evidence" value="ECO:0007669"/>
    <property type="project" value="UniProtKB-EC"/>
</dbReference>
<dbReference type="PANTHER" id="PTHR45138:SF9">
    <property type="entry name" value="DIGUANYLATE CYCLASE DGCM-RELATED"/>
    <property type="match status" value="1"/>
</dbReference>
<dbReference type="OrthoDB" id="7323245at2"/>
<dbReference type="InterPro" id="IPR050469">
    <property type="entry name" value="Diguanylate_Cyclase"/>
</dbReference>
<feature type="transmembrane region" description="Helical" evidence="3">
    <location>
        <begin position="63"/>
        <end position="80"/>
    </location>
</feature>
<protein>
    <recommendedName>
        <fullName evidence="1">diguanylate cyclase</fullName>
        <ecNumber evidence="1">2.7.7.65</ecNumber>
    </recommendedName>
</protein>
<evidence type="ECO:0000256" key="3">
    <source>
        <dbReference type="SAM" id="Phobius"/>
    </source>
</evidence>
<dbReference type="Gene3D" id="3.30.70.270">
    <property type="match status" value="1"/>
</dbReference>
<dbReference type="Proteomes" id="UP000184171">
    <property type="component" value="Unassembled WGS sequence"/>
</dbReference>
<dbReference type="AlphaFoldDB" id="A0A1M6FDS2"/>
<dbReference type="PROSITE" id="PS50887">
    <property type="entry name" value="GGDEF"/>
    <property type="match status" value="1"/>
</dbReference>
<dbReference type="SMART" id="SM00267">
    <property type="entry name" value="GGDEF"/>
    <property type="match status" value="1"/>
</dbReference>
<dbReference type="RefSeq" id="WP_084091801.1">
    <property type="nucleotide sequence ID" value="NZ_FQZT01000003.1"/>
</dbReference>
<keyword evidence="3" id="KW-0812">Transmembrane</keyword>
<dbReference type="STRING" id="1122189.SAMN02745165_01254"/>
<sequence>MSPVLKKIITPFLLPNGLLCGVLIYGLGRELLPAELSALLQVFPLAVTVIALLLGWRFNRSRLVYAVALFLLVDAGLRYLPDDTQLFQLIAILLPFNLLILACFRERGLLNLRALIWWLLLGTEVAAVLWFRQGQNFPYLSLLDHSFADFSLIQKSALQQPALLAHLLALVVFLWRMLRRSAPFEVAFFWSQLLLLCTFANPGGQSLRLSLAGAGLILLLGVLENSYSLAYRDELTGLPGRRALNEALDSLGSRYTLAMVDIDHFKKFNDTHGHDVGDQVLKMVASRLATVSGGGKVFRYGGEEFSVLFPRRSVKQAAPFLEVLRVAVEDARFVARGKDRPKKKPKKRPAGKKVQASTLRVTVSIGAAERGGKLDTAEEVLKAADQALYRAKKAGRNRLVC</sequence>
<dbReference type="EMBL" id="FQZT01000003">
    <property type="protein sequence ID" value="SHI95890.1"/>
    <property type="molecule type" value="Genomic_DNA"/>
</dbReference>
<keyword evidence="6" id="KW-1185">Reference proteome</keyword>
<feature type="transmembrane region" description="Helical" evidence="3">
    <location>
        <begin position="86"/>
        <end position="104"/>
    </location>
</feature>
<proteinExistence type="predicted"/>
<feature type="transmembrane region" description="Helical" evidence="3">
    <location>
        <begin position="182"/>
        <end position="201"/>
    </location>
</feature>
<dbReference type="GO" id="GO:1902201">
    <property type="term" value="P:negative regulation of bacterial-type flagellum-dependent cell motility"/>
    <property type="evidence" value="ECO:0007669"/>
    <property type="project" value="TreeGrafter"/>
</dbReference>
<dbReference type="PANTHER" id="PTHR45138">
    <property type="entry name" value="REGULATORY COMPONENTS OF SENSORY TRANSDUCTION SYSTEM"/>
    <property type="match status" value="1"/>
</dbReference>
<dbReference type="NCBIfam" id="TIGR00254">
    <property type="entry name" value="GGDEF"/>
    <property type="match status" value="1"/>
</dbReference>
<feature type="transmembrane region" description="Helical" evidence="3">
    <location>
        <begin position="207"/>
        <end position="223"/>
    </location>
</feature>
<organism evidence="5 6">
    <name type="scientific">Malonomonas rubra DSM 5091</name>
    <dbReference type="NCBI Taxonomy" id="1122189"/>
    <lineage>
        <taxon>Bacteria</taxon>
        <taxon>Pseudomonadati</taxon>
        <taxon>Thermodesulfobacteriota</taxon>
        <taxon>Desulfuromonadia</taxon>
        <taxon>Desulfuromonadales</taxon>
        <taxon>Geopsychrobacteraceae</taxon>
        <taxon>Malonomonas</taxon>
    </lineage>
</organism>
<keyword evidence="3" id="KW-0472">Membrane</keyword>
<gene>
    <name evidence="5" type="ORF">SAMN02745165_01254</name>
</gene>
<evidence type="ECO:0000256" key="1">
    <source>
        <dbReference type="ARBA" id="ARBA00012528"/>
    </source>
</evidence>
<dbReference type="GO" id="GO:0005886">
    <property type="term" value="C:plasma membrane"/>
    <property type="evidence" value="ECO:0007669"/>
    <property type="project" value="TreeGrafter"/>
</dbReference>
<dbReference type="EC" id="2.7.7.65" evidence="1"/>
<evidence type="ECO:0000313" key="6">
    <source>
        <dbReference type="Proteomes" id="UP000184171"/>
    </source>
</evidence>
<dbReference type="Pfam" id="PF00990">
    <property type="entry name" value="GGDEF"/>
    <property type="match status" value="2"/>
</dbReference>
<evidence type="ECO:0000256" key="2">
    <source>
        <dbReference type="ARBA" id="ARBA00034247"/>
    </source>
</evidence>
<feature type="transmembrane region" description="Helical" evidence="3">
    <location>
        <begin position="157"/>
        <end position="175"/>
    </location>
</feature>
<feature type="transmembrane region" description="Helical" evidence="3">
    <location>
        <begin position="116"/>
        <end position="133"/>
    </location>
</feature>
<evidence type="ECO:0000259" key="4">
    <source>
        <dbReference type="PROSITE" id="PS50887"/>
    </source>
</evidence>
<reference evidence="5 6" key="1">
    <citation type="submission" date="2016-11" db="EMBL/GenBank/DDBJ databases">
        <authorList>
            <person name="Jaros S."/>
            <person name="Januszkiewicz K."/>
            <person name="Wedrychowicz H."/>
        </authorList>
    </citation>
    <scope>NUCLEOTIDE SEQUENCE [LARGE SCALE GENOMIC DNA]</scope>
    <source>
        <strain evidence="5 6">DSM 5091</strain>
    </source>
</reference>
<name>A0A1M6FDS2_MALRU</name>
<feature type="transmembrane region" description="Helical" evidence="3">
    <location>
        <begin position="12"/>
        <end position="32"/>
    </location>
</feature>
<accession>A0A1M6FDS2</accession>
<dbReference type="InterPro" id="IPR029787">
    <property type="entry name" value="Nucleotide_cyclase"/>
</dbReference>
<keyword evidence="3" id="KW-1133">Transmembrane helix</keyword>
<dbReference type="SUPFAM" id="SSF55073">
    <property type="entry name" value="Nucleotide cyclase"/>
    <property type="match status" value="1"/>
</dbReference>
<evidence type="ECO:0000313" key="5">
    <source>
        <dbReference type="EMBL" id="SHI95890.1"/>
    </source>
</evidence>
<dbReference type="InterPro" id="IPR043128">
    <property type="entry name" value="Rev_trsase/Diguanyl_cyclase"/>
</dbReference>
<feature type="transmembrane region" description="Helical" evidence="3">
    <location>
        <begin position="38"/>
        <end position="56"/>
    </location>
</feature>